<evidence type="ECO:0000259" key="5">
    <source>
        <dbReference type="PROSITE" id="PS51007"/>
    </source>
</evidence>
<name>A0A8J6QM43_9BACT</name>
<dbReference type="GO" id="GO:0046872">
    <property type="term" value="F:metal ion binding"/>
    <property type="evidence" value="ECO:0007669"/>
    <property type="project" value="UniProtKB-KW"/>
</dbReference>
<protein>
    <submittedName>
        <fullName evidence="6">Cytochrome c3 family protein</fullName>
    </submittedName>
</protein>
<evidence type="ECO:0000256" key="4">
    <source>
        <dbReference type="SAM" id="SignalP"/>
    </source>
</evidence>
<dbReference type="InterPro" id="IPR009056">
    <property type="entry name" value="Cyt_c-like_dom"/>
</dbReference>
<proteinExistence type="predicted"/>
<reference evidence="6" key="1">
    <citation type="submission" date="2020-09" db="EMBL/GenBank/DDBJ databases">
        <title>Pelobacter alkaliphilus sp. nov., a novel anaerobic arsenate-reducing bacterium from terrestrial mud volcano.</title>
        <authorList>
            <person name="Khomyakova M.A."/>
            <person name="Merkel A.Y."/>
            <person name="Slobodkin A.I."/>
        </authorList>
    </citation>
    <scope>NUCLEOTIDE SEQUENCE</scope>
    <source>
        <strain evidence="6">M08fum</strain>
    </source>
</reference>
<sequence length="441" mass="47945">MMRLRRCFFAGWLWLALIGCLGLAVSAAAGPYRDSAHGNATYGVDRSAIDARLANYATGNCAHCHEMHASMGGTDPLPAGGAAPYTLFSPGFNHSKVSNTYVESDVFCFYCHGSTGSAVVNESYSVTFGGATTGTGPQSIMAAFNLTSYHNLKDIDNFLSSYPVLSNWYAGLGNPCSACHDPHRVQRNRGVNPGSAITRPGTGLVWGLGGDETMFAYSGGNYEAPYAYVGGKREPKDVEEDLDGTTTPDYVSFCTTCHNTSTTIYSTALGRNLTQINWATTGDKHGKAPRDGAMVFRQPFESAFASKSNMVLACVNCHEPHGSTNVALLRTRINGEPVEQTITDFSQMGWACRQCHMDDHKIRELGVSINVEAKKNGWRYAHHYAEGAPYGSPGSCGKCHSGGIQNPQPFDCKVCHGHSMTDVWVEQWDDMNRYPDRRKTF</sequence>
<accession>A0A8J6QM43</accession>
<keyword evidence="1 3" id="KW-0479">Metal-binding</keyword>
<dbReference type="Gene3D" id="3.90.10.10">
    <property type="entry name" value="Cytochrome C3"/>
    <property type="match status" value="1"/>
</dbReference>
<dbReference type="SUPFAM" id="SSF48695">
    <property type="entry name" value="Multiheme cytochromes"/>
    <property type="match status" value="1"/>
</dbReference>
<comment type="caution">
    <text evidence="6">The sequence shown here is derived from an EMBL/GenBank/DDBJ whole genome shotgun (WGS) entry which is preliminary data.</text>
</comment>
<keyword evidence="7" id="KW-1185">Reference proteome</keyword>
<evidence type="ECO:0000256" key="2">
    <source>
        <dbReference type="ARBA" id="ARBA00023004"/>
    </source>
</evidence>
<keyword evidence="4" id="KW-0732">Signal</keyword>
<dbReference type="GO" id="GO:0009055">
    <property type="term" value="F:electron transfer activity"/>
    <property type="evidence" value="ECO:0007669"/>
    <property type="project" value="InterPro"/>
</dbReference>
<dbReference type="GO" id="GO:0020037">
    <property type="term" value="F:heme binding"/>
    <property type="evidence" value="ECO:0007669"/>
    <property type="project" value="InterPro"/>
</dbReference>
<feature type="domain" description="Cytochrome c" evidence="5">
    <location>
        <begin position="33"/>
        <end position="163"/>
    </location>
</feature>
<dbReference type="EMBL" id="JACWUN010000011">
    <property type="protein sequence ID" value="MBD1401089.1"/>
    <property type="molecule type" value="Genomic_DNA"/>
</dbReference>
<feature type="chain" id="PRO_5035267573" evidence="4">
    <location>
        <begin position="30"/>
        <end position="441"/>
    </location>
</feature>
<dbReference type="InterPro" id="IPR036280">
    <property type="entry name" value="Multihaem_cyt_sf"/>
</dbReference>
<dbReference type="PROSITE" id="PS51007">
    <property type="entry name" value="CYTC"/>
    <property type="match status" value="1"/>
</dbReference>
<evidence type="ECO:0000313" key="6">
    <source>
        <dbReference type="EMBL" id="MBD1401089.1"/>
    </source>
</evidence>
<dbReference type="PROSITE" id="PS51257">
    <property type="entry name" value="PROKAR_LIPOPROTEIN"/>
    <property type="match status" value="1"/>
</dbReference>
<evidence type="ECO:0000256" key="3">
    <source>
        <dbReference type="PROSITE-ProRule" id="PRU00433"/>
    </source>
</evidence>
<feature type="signal peptide" evidence="4">
    <location>
        <begin position="1"/>
        <end position="29"/>
    </location>
</feature>
<keyword evidence="3" id="KW-0349">Heme</keyword>
<evidence type="ECO:0000256" key="1">
    <source>
        <dbReference type="ARBA" id="ARBA00022723"/>
    </source>
</evidence>
<dbReference type="RefSeq" id="WP_191156308.1">
    <property type="nucleotide sequence ID" value="NZ_JACWUN010000011.1"/>
</dbReference>
<keyword evidence="2 3" id="KW-0408">Iron</keyword>
<gene>
    <name evidence="6" type="ORF">ICT70_10420</name>
</gene>
<dbReference type="Proteomes" id="UP000632828">
    <property type="component" value="Unassembled WGS sequence"/>
</dbReference>
<dbReference type="AlphaFoldDB" id="A0A8J6QM43"/>
<organism evidence="6 7">
    <name type="scientific">Pelovirga terrestris</name>
    <dbReference type="NCBI Taxonomy" id="2771352"/>
    <lineage>
        <taxon>Bacteria</taxon>
        <taxon>Pseudomonadati</taxon>
        <taxon>Thermodesulfobacteriota</taxon>
        <taxon>Desulfuromonadia</taxon>
        <taxon>Geobacterales</taxon>
        <taxon>Geobacteraceae</taxon>
        <taxon>Pelovirga</taxon>
    </lineage>
</organism>
<evidence type="ECO:0000313" key="7">
    <source>
        <dbReference type="Proteomes" id="UP000632828"/>
    </source>
</evidence>